<dbReference type="InterPro" id="IPR036388">
    <property type="entry name" value="WH-like_DNA-bd_sf"/>
</dbReference>
<dbReference type="InterPro" id="IPR036390">
    <property type="entry name" value="WH_DNA-bd_sf"/>
</dbReference>
<dbReference type="SUPFAM" id="SSF46785">
    <property type="entry name" value="Winged helix' DNA-binding domain"/>
    <property type="match status" value="1"/>
</dbReference>
<name>A0A0J9D512_SPHYA</name>
<dbReference type="Proteomes" id="UP000037029">
    <property type="component" value="Chromosome"/>
</dbReference>
<proteinExistence type="predicted"/>
<evidence type="ECO:0000313" key="2">
    <source>
        <dbReference type="EMBL" id="ATP19488.1"/>
    </source>
</evidence>
<organism evidence="2 3">
    <name type="scientific">Sphingobium yanoikuyae</name>
    <name type="common">Sphingomonas yanoikuyae</name>
    <dbReference type="NCBI Taxonomy" id="13690"/>
    <lineage>
        <taxon>Bacteria</taxon>
        <taxon>Pseudomonadati</taxon>
        <taxon>Pseudomonadota</taxon>
        <taxon>Alphaproteobacteria</taxon>
        <taxon>Sphingomonadales</taxon>
        <taxon>Sphingomonadaceae</taxon>
        <taxon>Sphingobium</taxon>
    </lineage>
</organism>
<reference evidence="2 3" key="1">
    <citation type="submission" date="2017-04" db="EMBL/GenBank/DDBJ databases">
        <title>Characterization, genome and methylation analysis of a phthalic acid esters degrading strain Sphingobium yanoikuyae SHJ.</title>
        <authorList>
            <person name="Feng L."/>
        </authorList>
    </citation>
    <scope>NUCLEOTIDE SEQUENCE [LARGE SCALE GENOMIC DNA]</scope>
    <source>
        <strain evidence="2 3">SHJ</strain>
    </source>
</reference>
<evidence type="ECO:0000259" key="1">
    <source>
        <dbReference type="Pfam" id="PF00126"/>
    </source>
</evidence>
<evidence type="ECO:0000313" key="3">
    <source>
        <dbReference type="Proteomes" id="UP000037029"/>
    </source>
</evidence>
<dbReference type="PANTHER" id="PTHR30432:SF1">
    <property type="entry name" value="DNA-BINDING TRANSCRIPTIONAL DUAL REGULATOR MODE"/>
    <property type="match status" value="1"/>
</dbReference>
<dbReference type="InterPro" id="IPR051815">
    <property type="entry name" value="Molybdate_resp_trans_reg"/>
</dbReference>
<dbReference type="AlphaFoldDB" id="A0A0J9D512"/>
<dbReference type="EMBL" id="CP020925">
    <property type="protein sequence ID" value="ATP19488.1"/>
    <property type="molecule type" value="Genomic_DNA"/>
</dbReference>
<dbReference type="Pfam" id="PF00126">
    <property type="entry name" value="HTH_1"/>
    <property type="match status" value="1"/>
</dbReference>
<dbReference type="PANTHER" id="PTHR30432">
    <property type="entry name" value="TRANSCRIPTIONAL REGULATOR MODE"/>
    <property type="match status" value="1"/>
</dbReference>
<dbReference type="Gene3D" id="1.10.10.10">
    <property type="entry name" value="Winged helix-like DNA-binding domain superfamily/Winged helix DNA-binding domain"/>
    <property type="match status" value="1"/>
</dbReference>
<gene>
    <name evidence="2" type="ORF">BV87_14515</name>
</gene>
<dbReference type="InterPro" id="IPR000847">
    <property type="entry name" value="LysR_HTH_N"/>
</dbReference>
<protein>
    <submittedName>
        <fullName evidence="2">ModE family transcriptional regulator</fullName>
    </submittedName>
</protein>
<dbReference type="GO" id="GO:0003700">
    <property type="term" value="F:DNA-binding transcription factor activity"/>
    <property type="evidence" value="ECO:0007669"/>
    <property type="project" value="InterPro"/>
</dbReference>
<sequence>MQTGTLKLKIQILCGGEIAMGPGKADLLDAIAQHGSISAAGRALGMSYRRSWLLVDTMNRCWNDRLVETVAGGGRDRGARVTEAGQAVLAAYRALEEVALTATGGQAQGQLDALLRQIPLPAPLS</sequence>
<dbReference type="RefSeq" id="WP_048936557.1">
    <property type="nucleotide sequence ID" value="NZ_CP020925.1"/>
</dbReference>
<feature type="domain" description="HTH lysR-type" evidence="1">
    <location>
        <begin position="27"/>
        <end position="86"/>
    </location>
</feature>
<accession>A0A0J9D512</accession>